<dbReference type="RefSeq" id="WP_386352098.1">
    <property type="nucleotide sequence ID" value="NZ_JBHSFG010000087.1"/>
</dbReference>
<sequence length="210" mass="22755">MSENAIPITDELLAREVFGPLGGIVEIGAVAAQGGWDPSDASVGVFVSHRQSEVDRLLGEIRDLGNFGSDVMAIVDEVGWLADHQVTPPSLLMWSGILEEISPRLSEPATIRRMCRMGADLQLTRFLQALVSLAVARSPEVERGAVRIVEAMHMAIGLVGNGDRITAETVFRMWRIAFLPGIFSPQSSAPESGRTGFRAYARVLEDLLDA</sequence>
<dbReference type="EMBL" id="JBHSFG010000087">
    <property type="protein sequence ID" value="MFC4470804.1"/>
    <property type="molecule type" value="Genomic_DNA"/>
</dbReference>
<dbReference type="Proteomes" id="UP001596012">
    <property type="component" value="Unassembled WGS sequence"/>
</dbReference>
<proteinExistence type="predicted"/>
<evidence type="ECO:0000313" key="2">
    <source>
        <dbReference type="Proteomes" id="UP001596012"/>
    </source>
</evidence>
<protein>
    <recommendedName>
        <fullName evidence="3">TetR family transcriptional regulator</fullName>
    </recommendedName>
</protein>
<accession>A0ABV8Z393</accession>
<reference evidence="2" key="1">
    <citation type="journal article" date="2019" name="Int. J. Syst. Evol. Microbiol.">
        <title>The Global Catalogue of Microorganisms (GCM) 10K type strain sequencing project: providing services to taxonomists for standard genome sequencing and annotation.</title>
        <authorList>
            <consortium name="The Broad Institute Genomics Platform"/>
            <consortium name="The Broad Institute Genome Sequencing Center for Infectious Disease"/>
            <person name="Wu L."/>
            <person name="Ma J."/>
        </authorList>
    </citation>
    <scope>NUCLEOTIDE SEQUENCE [LARGE SCALE GENOMIC DNA]</scope>
    <source>
        <strain evidence="2">DT43</strain>
    </source>
</reference>
<evidence type="ECO:0008006" key="3">
    <source>
        <dbReference type="Google" id="ProtNLM"/>
    </source>
</evidence>
<organism evidence="1 2">
    <name type="scientific">Streptomyces xiangluensis</name>
    <dbReference type="NCBI Taxonomy" id="2665720"/>
    <lineage>
        <taxon>Bacteria</taxon>
        <taxon>Bacillati</taxon>
        <taxon>Actinomycetota</taxon>
        <taxon>Actinomycetes</taxon>
        <taxon>Kitasatosporales</taxon>
        <taxon>Streptomycetaceae</taxon>
        <taxon>Streptomyces</taxon>
    </lineage>
</organism>
<comment type="caution">
    <text evidence="1">The sequence shown here is derived from an EMBL/GenBank/DDBJ whole genome shotgun (WGS) entry which is preliminary data.</text>
</comment>
<name>A0ABV8Z393_9ACTN</name>
<evidence type="ECO:0000313" key="1">
    <source>
        <dbReference type="EMBL" id="MFC4470804.1"/>
    </source>
</evidence>
<gene>
    <name evidence="1" type="ORF">ACFPH6_40995</name>
</gene>
<keyword evidence="2" id="KW-1185">Reference proteome</keyword>